<evidence type="ECO:0000313" key="7">
    <source>
        <dbReference type="Proteomes" id="UP000179524"/>
    </source>
</evidence>
<dbReference type="PANTHER" id="PTHR43527">
    <property type="entry name" value="4-DIPHOSPHOCYTIDYL-2-C-METHYL-D-ERYTHRITOL KINASE, CHLOROPLASTIC"/>
    <property type="match status" value="1"/>
</dbReference>
<keyword evidence="1" id="KW-0808">Transferase</keyword>
<evidence type="ECO:0000256" key="2">
    <source>
        <dbReference type="ARBA" id="ARBA00022741"/>
    </source>
</evidence>
<evidence type="ECO:0000313" key="6">
    <source>
        <dbReference type="EMBL" id="OIJ14389.1"/>
    </source>
</evidence>
<protein>
    <recommendedName>
        <fullName evidence="5">GHMP kinase N-terminal domain-containing protein</fullName>
    </recommendedName>
</protein>
<dbReference type="PIRSF" id="PIRSF033887">
    <property type="entry name" value="PduX"/>
    <property type="match status" value="1"/>
</dbReference>
<keyword evidence="3" id="KW-0418">Kinase</keyword>
<accession>A0A1S2LPE0</accession>
<evidence type="ECO:0000256" key="3">
    <source>
        <dbReference type="ARBA" id="ARBA00022777"/>
    </source>
</evidence>
<proteinExistence type="predicted"/>
<organism evidence="6 7">
    <name type="scientific">Anaerobacillus alkalilacustris</name>
    <dbReference type="NCBI Taxonomy" id="393763"/>
    <lineage>
        <taxon>Bacteria</taxon>
        <taxon>Bacillati</taxon>
        <taxon>Bacillota</taxon>
        <taxon>Bacilli</taxon>
        <taxon>Bacillales</taxon>
        <taxon>Bacillaceae</taxon>
        <taxon>Anaerobacillus</taxon>
    </lineage>
</organism>
<evidence type="ECO:0000256" key="1">
    <source>
        <dbReference type="ARBA" id="ARBA00022679"/>
    </source>
</evidence>
<dbReference type="AlphaFoldDB" id="A0A1S2LPE0"/>
<dbReference type="RefSeq" id="WP_071309190.1">
    <property type="nucleotide sequence ID" value="NZ_MLQR01000020.1"/>
</dbReference>
<sequence length="282" mass="31367">MKIGTGYCHGTFGELVQGIINENDPFLIPLPIQLYSKAVFLPRTNVKEIEANNNKCKARKACQLLLDKYQINQGGTLVIQSQIPTGKGMASSSADIVASLRAVANCFSLPLTEKLISEIATKIEPTDGIMYDEIVAYDYLNGRQIETFGSFPELVLVGFDTGGIVDTQQFNQTRKTYTNYEKQQLRKAYQLSKKGITEHRRESIFEAATISAKINQKVLPKKHFDEMEQLAEIYQGGLVVAHSGTVIGILMDPNQQNLNLKKLLIDIHAKTECPPVTMKVLT</sequence>
<keyword evidence="7" id="KW-1185">Reference proteome</keyword>
<dbReference type="SUPFAM" id="SSF54211">
    <property type="entry name" value="Ribosomal protein S5 domain 2-like"/>
    <property type="match status" value="1"/>
</dbReference>
<keyword evidence="4" id="KW-0067">ATP-binding</keyword>
<dbReference type="Pfam" id="PF00288">
    <property type="entry name" value="GHMP_kinases_N"/>
    <property type="match status" value="1"/>
</dbReference>
<name>A0A1S2LPE0_9BACI</name>
<reference evidence="6 7" key="1">
    <citation type="submission" date="2016-10" db="EMBL/GenBank/DDBJ databases">
        <title>Draft genome sequences of four alkaliphilic bacteria belonging to the Anaerobacillus genus.</title>
        <authorList>
            <person name="Bassil N.M."/>
            <person name="Lloyd J.R."/>
        </authorList>
    </citation>
    <scope>NUCLEOTIDE SEQUENCE [LARGE SCALE GENOMIC DNA]</scope>
    <source>
        <strain evidence="6 7">DSM 18345</strain>
    </source>
</reference>
<dbReference type="InterPro" id="IPR012363">
    <property type="entry name" value="PduX"/>
</dbReference>
<evidence type="ECO:0000256" key="4">
    <source>
        <dbReference type="ARBA" id="ARBA00022840"/>
    </source>
</evidence>
<dbReference type="InterPro" id="IPR006204">
    <property type="entry name" value="GHMP_kinase_N_dom"/>
</dbReference>
<dbReference type="EMBL" id="MLQR01000020">
    <property type="protein sequence ID" value="OIJ14389.1"/>
    <property type="molecule type" value="Genomic_DNA"/>
</dbReference>
<dbReference type="InterPro" id="IPR020568">
    <property type="entry name" value="Ribosomal_Su5_D2-typ_SF"/>
</dbReference>
<keyword evidence="2" id="KW-0547">Nucleotide-binding</keyword>
<comment type="caution">
    <text evidence="6">The sequence shown here is derived from an EMBL/GenBank/DDBJ whole genome shotgun (WGS) entry which is preliminary data.</text>
</comment>
<gene>
    <name evidence="6" type="ORF">BKP37_08565</name>
</gene>
<feature type="domain" description="GHMP kinase N-terminal" evidence="5">
    <location>
        <begin position="59"/>
        <end position="125"/>
    </location>
</feature>
<dbReference type="OrthoDB" id="4548147at2"/>
<dbReference type="InterPro" id="IPR014721">
    <property type="entry name" value="Ribsml_uS5_D2-typ_fold_subgr"/>
</dbReference>
<dbReference type="GO" id="GO:0016301">
    <property type="term" value="F:kinase activity"/>
    <property type="evidence" value="ECO:0007669"/>
    <property type="project" value="UniProtKB-KW"/>
</dbReference>
<dbReference type="Proteomes" id="UP000179524">
    <property type="component" value="Unassembled WGS sequence"/>
</dbReference>
<dbReference type="GO" id="GO:0005524">
    <property type="term" value="F:ATP binding"/>
    <property type="evidence" value="ECO:0007669"/>
    <property type="project" value="UniProtKB-KW"/>
</dbReference>
<evidence type="ECO:0000259" key="5">
    <source>
        <dbReference type="Pfam" id="PF00288"/>
    </source>
</evidence>
<dbReference type="Gene3D" id="3.30.230.10">
    <property type="match status" value="1"/>
</dbReference>
<dbReference type="PANTHER" id="PTHR43527:SF1">
    <property type="entry name" value="L-THREONINE KINASE"/>
    <property type="match status" value="1"/>
</dbReference>